<reference evidence="2 3" key="1">
    <citation type="journal article" date="2011" name="J. Microbiol.">
        <title>Gramella jeungdoensis sp. nov., isolated from a solar saltern in Korea.</title>
        <authorList>
            <person name="Joung Y."/>
            <person name="Kim H."/>
            <person name="Jang T."/>
            <person name="Ahn T.S."/>
            <person name="Joh K."/>
        </authorList>
    </citation>
    <scope>NUCLEOTIDE SEQUENCE [LARGE SCALE GENOMIC DNA]</scope>
    <source>
        <strain evidence="2 3">KCTC 23123</strain>
    </source>
</reference>
<proteinExistence type="inferred from homology"/>
<evidence type="ECO:0008006" key="4">
    <source>
        <dbReference type="Google" id="ProtNLM"/>
    </source>
</evidence>
<evidence type="ECO:0000313" key="2">
    <source>
        <dbReference type="EMBL" id="TEW71535.1"/>
    </source>
</evidence>
<comment type="similarity">
    <text evidence="1">Belongs to the microviridae F protein family.</text>
</comment>
<dbReference type="Pfam" id="PF02305">
    <property type="entry name" value="Phage_F"/>
    <property type="match status" value="2"/>
</dbReference>
<protein>
    <recommendedName>
        <fullName evidence="4">Major capsid protein</fullName>
    </recommendedName>
</protein>
<dbReference type="RefSeq" id="WP_134249371.1">
    <property type="nucleotide sequence ID" value="NZ_SNQI01000008.1"/>
</dbReference>
<dbReference type="Gene3D" id="2.60.169.10">
    <property type="entry name" value="Microviridae F protein"/>
    <property type="match status" value="1"/>
</dbReference>
<gene>
    <name evidence="2" type="ORF">E2488_15575</name>
</gene>
<dbReference type="OrthoDB" id="1068648at2"/>
<dbReference type="AlphaFoldDB" id="A0A4Y8AMW9"/>
<sequence>MANRSDIMGLHGLKNKPSRNSFDVSARNLFTAKIGELLPCAVYEMNPGDSIRIDASYFTRTAPLQTAAFTRLRENVQFFFVPYSQLWKYFNSQVLNMTSSASGQDVSRIATSPFANEKVTTGMPYVAYSALHQYLYKMGQAARAIFPVGDFSAKFKNSVFDNNGEYRWSASSKLLQLLGYGRFDYQNMSFEDFSDKPVVGMTSLPNLSVFRLLAYQKICNDHYQFRQWQGYDASLCNVDYVTPSGSMDLSTQLEQVDFASGKNAQRLNFLDLRFSNLPLDYLNGVLPTAQFGSESVVSLSNGTSKASPSDTSGNLGWTSGADGGALSHTDSIPSDALSLSVLSLRQAYAAQKYKEIQLANDVDFASQIEAHFGVKPKHADDTSYFIGGSSSMIDINPIVNQNLSGDGLADYKASPIGNGSSKIKFTADTYGVVMGIYRCTPVLDYAHIGIDRTLCKTDASDFVLPEMDSIGMQQNYLFEVQAPSFDGVHVGFLRDQNFVKSYGYAPRYSEYKTNYDKYNGDFCFTLGSWVTGLPANMIDEICRHNLSSMQIAPELFNCRPSLCNSIFVNQNNYLVSDDKLYIGMVNMAYVTRNLSRYGLPYSN</sequence>
<comment type="caution">
    <text evidence="2">The sequence shown here is derived from an EMBL/GenBank/DDBJ whole genome shotgun (WGS) entry which is preliminary data.</text>
</comment>
<evidence type="ECO:0000313" key="3">
    <source>
        <dbReference type="Proteomes" id="UP000298517"/>
    </source>
</evidence>
<dbReference type="InterPro" id="IPR037002">
    <property type="entry name" value="Microviridae_protein_F_sf"/>
</dbReference>
<dbReference type="InterPro" id="IPR016184">
    <property type="entry name" value="Capsid/spike_ssDNA_virus"/>
</dbReference>
<dbReference type="EMBL" id="SNQI01000008">
    <property type="protein sequence ID" value="TEW71535.1"/>
    <property type="molecule type" value="Genomic_DNA"/>
</dbReference>
<name>A0A4Y8AMW9_9FLAO</name>
<dbReference type="SUPFAM" id="SSF88645">
    <property type="entry name" value="ssDNA viruses"/>
    <property type="match status" value="1"/>
</dbReference>
<dbReference type="Proteomes" id="UP000298517">
    <property type="component" value="Unassembled WGS sequence"/>
</dbReference>
<keyword evidence="3" id="KW-1185">Reference proteome</keyword>
<dbReference type="GO" id="GO:0005198">
    <property type="term" value="F:structural molecule activity"/>
    <property type="evidence" value="ECO:0007669"/>
    <property type="project" value="InterPro"/>
</dbReference>
<dbReference type="InterPro" id="IPR003514">
    <property type="entry name" value="Microviridae_protein_F"/>
</dbReference>
<evidence type="ECO:0000256" key="1">
    <source>
        <dbReference type="ARBA" id="ARBA00009963"/>
    </source>
</evidence>
<accession>A0A4Y8AMW9</accession>
<organism evidence="2 3">
    <name type="scientific">Gramella jeungdoensis</name>
    <dbReference type="NCBI Taxonomy" id="708091"/>
    <lineage>
        <taxon>Bacteria</taxon>
        <taxon>Pseudomonadati</taxon>
        <taxon>Bacteroidota</taxon>
        <taxon>Flavobacteriia</taxon>
        <taxon>Flavobacteriales</taxon>
        <taxon>Flavobacteriaceae</taxon>
        <taxon>Christiangramia</taxon>
    </lineage>
</organism>